<dbReference type="GO" id="GO:0005615">
    <property type="term" value="C:extracellular space"/>
    <property type="evidence" value="ECO:0007669"/>
    <property type="project" value="TreeGrafter"/>
</dbReference>
<dbReference type="Pfam" id="PF00246">
    <property type="entry name" value="Peptidase_M14"/>
    <property type="match status" value="1"/>
</dbReference>
<proteinExistence type="inferred from homology"/>
<evidence type="ECO:0000256" key="7">
    <source>
        <dbReference type="ARBA" id="ARBA00022801"/>
    </source>
</evidence>
<dbReference type="Gene3D" id="3.30.70.340">
    <property type="entry name" value="Metallocarboxypeptidase-like"/>
    <property type="match status" value="1"/>
</dbReference>
<dbReference type="PROSITE" id="PS51670">
    <property type="entry name" value="SHKT"/>
    <property type="match status" value="1"/>
</dbReference>
<evidence type="ECO:0000259" key="15">
    <source>
        <dbReference type="PROSITE" id="PS51670"/>
    </source>
</evidence>
<dbReference type="InterPro" id="IPR036990">
    <property type="entry name" value="M14A-like_propep"/>
</dbReference>
<keyword evidence="6 14" id="KW-0732">Signal</keyword>
<dbReference type="GO" id="GO:0008270">
    <property type="term" value="F:zinc ion binding"/>
    <property type="evidence" value="ECO:0007669"/>
    <property type="project" value="InterPro"/>
</dbReference>
<dbReference type="STRING" id="2018661.A0A2A2J6X3"/>
<dbReference type="GO" id="GO:0004181">
    <property type="term" value="F:metallocarboxypeptidase activity"/>
    <property type="evidence" value="ECO:0007669"/>
    <property type="project" value="InterPro"/>
</dbReference>
<dbReference type="Pfam" id="PF01549">
    <property type="entry name" value="ShK"/>
    <property type="match status" value="1"/>
</dbReference>
<dbReference type="SUPFAM" id="SSF53187">
    <property type="entry name" value="Zn-dependent exopeptidases"/>
    <property type="match status" value="1"/>
</dbReference>
<dbReference type="PANTHER" id="PTHR11705">
    <property type="entry name" value="PROTEASE FAMILY M14 CARBOXYPEPTIDASE A,B"/>
    <property type="match status" value="1"/>
</dbReference>
<sequence length="763" mass="87003">MNISPCLTALVWACSILVIQAEKFLLYRITPSDMEGLKWLNKVQVMDHKYKLDFWKEARRLGDHADIMISDKTASLLETQFQRRNISYAVTVSDVEKLIMRNEGHVYEKKSSWLSKRLKDDPILDSEPDTDHSHVGKLKKAKYPFGDYAAYADMMKYMRTIEFYYPNITKIIRLGTSHEGKPIEGLKIGFPNARGKRKRAIWIDGNIHAREWASSHTALFAINQLVSGYGKDEIITYYLNNLDFYIVPCLNPDGYEYTRSSPIPSVRLWRKNRSPEVCRRSSWGGEKCCRGVDLNRNFHFHWAETGSSSEPCSNIYHGDTVFSEPEALAVRDFLHTSEMRSRVDAFITLHSYAQLWIYPYSHKEGNYPDDVNDLRRTARKAITKLARMYGTQYRMGTGADTLAPASGGSDDWAKGTLGVKYVYLIELRPQFELSNGFILHKKELIPTAIETFEGFKEVIEAVLEHNNLKRDPVTRISPNQRKKQLYRWRILGLPSSIGHNSRHNDTRTHGKSKGDIVHLEKTFSTYRPGMSRLLARLTTRSSSTSTSTTTTTPPAGKQKSILSQEERRRLLKIRLNKYSTKLPDYSTSAESITSTTPLYSSRELRWWTVSGEHIKTASQELTRWSSKESSKSTSKETIGSSHETSKLTPNSRETIVATSSEVLTSSSELIEGPTTPISLTSSEISVLESTEAPRAGGTTRFAFYTNRKPESFMDPECRDMRYSCGFWAKHNEKVCEEQESFMKAQCAFTCQFCISKLVNAGAR</sequence>
<keyword evidence="9" id="KW-0482">Metalloprotease</keyword>
<evidence type="ECO:0000256" key="2">
    <source>
        <dbReference type="ARBA" id="ARBA00005988"/>
    </source>
</evidence>
<feature type="domain" description="Peptidase M14" evidence="16">
    <location>
        <begin position="147"/>
        <end position="462"/>
    </location>
</feature>
<keyword evidence="3" id="KW-0121">Carboxypeptidase</keyword>
<dbReference type="Gene3D" id="3.40.630.10">
    <property type="entry name" value="Zn peptidases"/>
    <property type="match status" value="1"/>
</dbReference>
<dbReference type="EMBL" id="LIAE01010632">
    <property type="protein sequence ID" value="PAV57578.1"/>
    <property type="molecule type" value="Genomic_DNA"/>
</dbReference>
<evidence type="ECO:0000256" key="4">
    <source>
        <dbReference type="ARBA" id="ARBA00022670"/>
    </source>
</evidence>
<organism evidence="17 18">
    <name type="scientific">Diploscapter pachys</name>
    <dbReference type="NCBI Taxonomy" id="2018661"/>
    <lineage>
        <taxon>Eukaryota</taxon>
        <taxon>Metazoa</taxon>
        <taxon>Ecdysozoa</taxon>
        <taxon>Nematoda</taxon>
        <taxon>Chromadorea</taxon>
        <taxon>Rhabditida</taxon>
        <taxon>Rhabditina</taxon>
        <taxon>Rhabditomorpha</taxon>
        <taxon>Rhabditoidea</taxon>
        <taxon>Rhabditidae</taxon>
        <taxon>Diploscapter</taxon>
    </lineage>
</organism>
<dbReference type="PROSITE" id="PS00133">
    <property type="entry name" value="CARBOXYPEPT_ZN_2"/>
    <property type="match status" value="1"/>
</dbReference>
<evidence type="ECO:0000259" key="16">
    <source>
        <dbReference type="PROSITE" id="PS52035"/>
    </source>
</evidence>
<feature type="region of interest" description="Disordered" evidence="13">
    <location>
        <begin position="537"/>
        <end position="564"/>
    </location>
</feature>
<evidence type="ECO:0000256" key="12">
    <source>
        <dbReference type="PROSITE-ProRule" id="PRU01379"/>
    </source>
</evidence>
<protein>
    <submittedName>
        <fullName evidence="17">Uncharacterized protein</fullName>
    </submittedName>
</protein>
<comment type="caution">
    <text evidence="17">The sequence shown here is derived from an EMBL/GenBank/DDBJ whole genome shotgun (WGS) entry which is preliminary data.</text>
</comment>
<reference evidence="17 18" key="1">
    <citation type="journal article" date="2017" name="Curr. Biol.">
        <title>Genome architecture and evolution of a unichromosomal asexual nematode.</title>
        <authorList>
            <person name="Fradin H."/>
            <person name="Zegar C."/>
            <person name="Gutwein M."/>
            <person name="Lucas J."/>
            <person name="Kovtun M."/>
            <person name="Corcoran D."/>
            <person name="Baugh L.R."/>
            <person name="Kiontke K."/>
            <person name="Gunsalus K."/>
            <person name="Fitch D.H."/>
            <person name="Piano F."/>
        </authorList>
    </citation>
    <scope>NUCLEOTIDE SEQUENCE [LARGE SCALE GENOMIC DNA]</scope>
    <source>
        <strain evidence="17">PF1309</strain>
    </source>
</reference>
<comment type="cofactor">
    <cofactor evidence="1">
        <name>Zn(2+)</name>
        <dbReference type="ChEBI" id="CHEBI:29105"/>
    </cofactor>
</comment>
<name>A0A2A2J6X3_9BILA</name>
<dbReference type="InterPro" id="IPR003582">
    <property type="entry name" value="ShKT_dom"/>
</dbReference>
<dbReference type="GO" id="GO:0006508">
    <property type="term" value="P:proteolysis"/>
    <property type="evidence" value="ECO:0007669"/>
    <property type="project" value="UniProtKB-KW"/>
</dbReference>
<comment type="caution">
    <text evidence="11">Lacks conserved residue(s) required for the propagation of feature annotation.</text>
</comment>
<dbReference type="SMART" id="SM00631">
    <property type="entry name" value="Zn_pept"/>
    <property type="match status" value="1"/>
</dbReference>
<feature type="chain" id="PRO_5012064633" evidence="14">
    <location>
        <begin position="22"/>
        <end position="763"/>
    </location>
</feature>
<evidence type="ECO:0000256" key="1">
    <source>
        <dbReference type="ARBA" id="ARBA00001947"/>
    </source>
</evidence>
<dbReference type="OrthoDB" id="3626597at2759"/>
<evidence type="ECO:0000313" key="18">
    <source>
        <dbReference type="Proteomes" id="UP000218231"/>
    </source>
</evidence>
<evidence type="ECO:0000256" key="9">
    <source>
        <dbReference type="ARBA" id="ARBA00023049"/>
    </source>
</evidence>
<keyword evidence="8" id="KW-0862">Zinc</keyword>
<evidence type="ECO:0000256" key="6">
    <source>
        <dbReference type="ARBA" id="ARBA00022729"/>
    </source>
</evidence>
<keyword evidence="7" id="KW-0378">Hydrolase</keyword>
<evidence type="ECO:0000256" key="10">
    <source>
        <dbReference type="ARBA" id="ARBA00023157"/>
    </source>
</evidence>
<dbReference type="Pfam" id="PF02244">
    <property type="entry name" value="Propep_M14"/>
    <property type="match status" value="1"/>
</dbReference>
<dbReference type="SUPFAM" id="SSF54897">
    <property type="entry name" value="Protease propeptides/inhibitors"/>
    <property type="match status" value="1"/>
</dbReference>
<dbReference type="InterPro" id="IPR057247">
    <property type="entry name" value="CARBOXYPEPT_ZN_2"/>
</dbReference>
<evidence type="ECO:0000313" key="17">
    <source>
        <dbReference type="EMBL" id="PAV57578.1"/>
    </source>
</evidence>
<dbReference type="InterPro" id="IPR003146">
    <property type="entry name" value="M14A_act_pep"/>
</dbReference>
<feature type="compositionally biased region" description="Basic and acidic residues" evidence="13">
    <location>
        <begin position="625"/>
        <end position="634"/>
    </location>
</feature>
<dbReference type="PRINTS" id="PR00765">
    <property type="entry name" value="CRBOXYPTASEA"/>
</dbReference>
<keyword evidence="18" id="KW-1185">Reference proteome</keyword>
<keyword evidence="5" id="KW-0479">Metal-binding</keyword>
<keyword evidence="10" id="KW-1015">Disulfide bond</keyword>
<dbReference type="Proteomes" id="UP000218231">
    <property type="component" value="Unassembled WGS sequence"/>
</dbReference>
<evidence type="ECO:0000256" key="14">
    <source>
        <dbReference type="SAM" id="SignalP"/>
    </source>
</evidence>
<evidence type="ECO:0000256" key="5">
    <source>
        <dbReference type="ARBA" id="ARBA00022723"/>
    </source>
</evidence>
<feature type="region of interest" description="Disordered" evidence="13">
    <location>
        <begin position="618"/>
        <end position="653"/>
    </location>
</feature>
<dbReference type="FunFam" id="3.40.630.10:FF:000070">
    <property type="entry name" value="Putative carboxypeptidase suro-1"/>
    <property type="match status" value="1"/>
</dbReference>
<evidence type="ECO:0000256" key="3">
    <source>
        <dbReference type="ARBA" id="ARBA00022645"/>
    </source>
</evidence>
<gene>
    <name evidence="17" type="ORF">WR25_03430</name>
</gene>
<dbReference type="CDD" id="cd03860">
    <property type="entry name" value="M14_CP_A-B_like"/>
    <property type="match status" value="1"/>
</dbReference>
<comment type="similarity">
    <text evidence="2 12">Belongs to the peptidase M14 family.</text>
</comment>
<dbReference type="SMART" id="SM00254">
    <property type="entry name" value="ShKT"/>
    <property type="match status" value="1"/>
</dbReference>
<evidence type="ECO:0000256" key="13">
    <source>
        <dbReference type="SAM" id="MobiDB-lite"/>
    </source>
</evidence>
<feature type="compositionally biased region" description="Low complexity" evidence="13">
    <location>
        <begin position="537"/>
        <end position="552"/>
    </location>
</feature>
<evidence type="ECO:0000256" key="8">
    <source>
        <dbReference type="ARBA" id="ARBA00022833"/>
    </source>
</evidence>
<feature type="signal peptide" evidence="14">
    <location>
        <begin position="1"/>
        <end position="21"/>
    </location>
</feature>
<feature type="active site" description="Proton donor/acceptor" evidence="12">
    <location>
        <position position="426"/>
    </location>
</feature>
<keyword evidence="4" id="KW-0645">Protease</keyword>
<dbReference type="AlphaFoldDB" id="A0A2A2J6X3"/>
<dbReference type="InterPro" id="IPR000834">
    <property type="entry name" value="Peptidase_M14"/>
</dbReference>
<dbReference type="PROSITE" id="PS52035">
    <property type="entry name" value="PEPTIDASE_M14"/>
    <property type="match status" value="1"/>
</dbReference>
<feature type="domain" description="ShKT" evidence="15">
    <location>
        <begin position="717"/>
        <end position="753"/>
    </location>
</feature>
<dbReference type="PANTHER" id="PTHR11705:SF51">
    <property type="entry name" value="CARBOXYPEPTIDASE SURO-1-RELATED"/>
    <property type="match status" value="1"/>
</dbReference>
<evidence type="ECO:0000256" key="11">
    <source>
        <dbReference type="PROSITE-ProRule" id="PRU01005"/>
    </source>
</evidence>
<accession>A0A2A2J6X3</accession>